<reference evidence="9 10" key="1">
    <citation type="submission" date="2016-10" db="EMBL/GenBank/DDBJ databases">
        <authorList>
            <person name="de Groot N.N."/>
        </authorList>
    </citation>
    <scope>NUCLEOTIDE SEQUENCE [LARGE SCALE GENOMIC DNA]</scope>
    <source>
        <strain evidence="9 10">DSM 21019</strain>
    </source>
</reference>
<feature type="domain" description="HTTM-like" evidence="8">
    <location>
        <begin position="6"/>
        <end position="264"/>
    </location>
</feature>
<evidence type="ECO:0000313" key="9">
    <source>
        <dbReference type="EMBL" id="SFR34329.1"/>
    </source>
</evidence>
<evidence type="ECO:0000256" key="3">
    <source>
        <dbReference type="ARBA" id="ARBA00022989"/>
    </source>
</evidence>
<dbReference type="PANTHER" id="PTHR12639:SF7">
    <property type="entry name" value="HTTM DOMAIN-CONTAINING PROTEIN"/>
    <property type="match status" value="1"/>
</dbReference>
<dbReference type="EMBL" id="FOYQ01000001">
    <property type="protein sequence ID" value="SFR34329.1"/>
    <property type="molecule type" value="Genomic_DNA"/>
</dbReference>
<dbReference type="GO" id="GO:0019842">
    <property type="term" value="F:vitamin binding"/>
    <property type="evidence" value="ECO:0007669"/>
    <property type="project" value="TreeGrafter"/>
</dbReference>
<dbReference type="STRING" id="400055.SAMN04490243_0815"/>
<dbReference type="Pfam" id="PF22777">
    <property type="entry name" value="VKGC_lumenal_dom"/>
    <property type="match status" value="1"/>
</dbReference>
<evidence type="ECO:0000313" key="10">
    <source>
        <dbReference type="Proteomes" id="UP000199534"/>
    </source>
</evidence>
<dbReference type="InterPro" id="IPR053934">
    <property type="entry name" value="HTTM_dom"/>
</dbReference>
<feature type="transmembrane region" description="Helical" evidence="7">
    <location>
        <begin position="234"/>
        <end position="259"/>
    </location>
</feature>
<feature type="transmembrane region" description="Helical" evidence="7">
    <location>
        <begin position="65"/>
        <end position="82"/>
    </location>
</feature>
<dbReference type="AlphaFoldDB" id="A0A1I6FWL3"/>
<evidence type="ECO:0000259" key="8">
    <source>
        <dbReference type="SMART" id="SM00752"/>
    </source>
</evidence>
<dbReference type="InterPro" id="IPR007782">
    <property type="entry name" value="VKG_COase"/>
</dbReference>
<keyword evidence="2 7" id="KW-0812">Transmembrane</keyword>
<feature type="transmembrane region" description="Helical" evidence="7">
    <location>
        <begin position="109"/>
        <end position="127"/>
    </location>
</feature>
<keyword evidence="4 7" id="KW-0472">Membrane</keyword>
<protein>
    <submittedName>
        <fullName evidence="9">Vitamin K-dependent gamma-carboxylase</fullName>
    </submittedName>
</protein>
<evidence type="ECO:0000256" key="2">
    <source>
        <dbReference type="ARBA" id="ARBA00022692"/>
    </source>
</evidence>
<dbReference type="InterPro" id="IPR011020">
    <property type="entry name" value="HTTM-like"/>
</dbReference>
<dbReference type="RefSeq" id="WP_092980878.1">
    <property type="nucleotide sequence ID" value="NZ_FOYQ01000001.1"/>
</dbReference>
<keyword evidence="3 7" id="KW-1133">Transmembrane helix</keyword>
<sequence length="443" mass="51657">MKARLFQRIDNSPLIIFRIFFGLLVALECFGAIATGWVRRTLVEPQFTFNFIGFEWLQPLPGGGMYFYFAVMGFLGLAIMLGYRYRLSIISFCLMWTAVYLMQKSAYNNHYYLLVLISAFMCLLPAADSRSLDVRRNPDKERHTMPAWCRWIFIAQLFIVYTYAAIAKLYTDWLDFSFISLLMESRGNIPIIGEFLQQPLAHSIIGGFGILFDFLVIPMLLWKPTRKIALIASFFFHLFNSVVLQIGIFPYLSLAFIVFCYPPETIRRVFFPSKPQVQEEVLTTTIPKNANLVLTLLSLYFVIQLALPLRHHFIEGDVLWTEEGHRLSWRMMLRSRRGMVTYRVEDKATGQSQNIVLDEYLTPKQHGMASAYPDCMWQFAQRLKAEYSAKGMDVSVYVNARVRINRRPFQPFIDPEIDLAAEPWDPFRHHRWILPRNSGDLHE</sequence>
<keyword evidence="6" id="KW-0456">Lyase</keyword>
<dbReference type="Proteomes" id="UP000199534">
    <property type="component" value="Unassembled WGS sequence"/>
</dbReference>
<accession>A0A1I6FWL3</accession>
<name>A0A1I6FWL3_9FLAO</name>
<dbReference type="SMART" id="SM00752">
    <property type="entry name" value="HTTM"/>
    <property type="match status" value="1"/>
</dbReference>
<evidence type="ECO:0000256" key="6">
    <source>
        <dbReference type="ARBA" id="ARBA00023239"/>
    </source>
</evidence>
<dbReference type="InterPro" id="IPR053935">
    <property type="entry name" value="VKGC_lumenal_dom"/>
</dbReference>
<dbReference type="GO" id="GO:0012505">
    <property type="term" value="C:endomembrane system"/>
    <property type="evidence" value="ECO:0007669"/>
    <property type="project" value="UniProtKB-SubCell"/>
</dbReference>
<evidence type="ECO:0000256" key="5">
    <source>
        <dbReference type="ARBA" id="ARBA00023157"/>
    </source>
</evidence>
<gene>
    <name evidence="9" type="ORF">SAMN04490243_0815</name>
</gene>
<keyword evidence="5" id="KW-1015">Disulfide bond</keyword>
<evidence type="ECO:0000256" key="4">
    <source>
        <dbReference type="ARBA" id="ARBA00023136"/>
    </source>
</evidence>
<dbReference type="Pfam" id="PF05090">
    <property type="entry name" value="HTTM"/>
    <property type="match status" value="1"/>
</dbReference>
<evidence type="ECO:0000256" key="7">
    <source>
        <dbReference type="SAM" id="Phobius"/>
    </source>
</evidence>
<keyword evidence="10" id="KW-1185">Reference proteome</keyword>
<comment type="subcellular location">
    <subcellularLocation>
        <location evidence="1">Endomembrane system</location>
        <topology evidence="1">Multi-pass membrane protein</topology>
    </subcellularLocation>
</comment>
<organism evidence="9 10">
    <name type="scientific">Robiginitalea myxolifaciens</name>
    <dbReference type="NCBI Taxonomy" id="400055"/>
    <lineage>
        <taxon>Bacteria</taxon>
        <taxon>Pseudomonadati</taxon>
        <taxon>Bacteroidota</taxon>
        <taxon>Flavobacteriia</taxon>
        <taxon>Flavobacteriales</taxon>
        <taxon>Flavobacteriaceae</taxon>
        <taxon>Robiginitalea</taxon>
    </lineage>
</organism>
<dbReference type="OrthoDB" id="341137at2"/>
<feature type="transmembrane region" description="Helical" evidence="7">
    <location>
        <begin position="87"/>
        <end position="103"/>
    </location>
</feature>
<feature type="transmembrane region" description="Helical" evidence="7">
    <location>
        <begin position="200"/>
        <end position="222"/>
    </location>
</feature>
<feature type="transmembrane region" description="Helical" evidence="7">
    <location>
        <begin position="148"/>
        <end position="166"/>
    </location>
</feature>
<feature type="transmembrane region" description="Helical" evidence="7">
    <location>
        <begin position="12"/>
        <end position="38"/>
    </location>
</feature>
<dbReference type="PANTHER" id="PTHR12639">
    <property type="entry name" value="VITAMIN K-DEPENDENT GAMMA-CARBOXYLASE"/>
    <property type="match status" value="1"/>
</dbReference>
<dbReference type="GO" id="GO:0008488">
    <property type="term" value="F:gamma-glutamyl carboxylase activity"/>
    <property type="evidence" value="ECO:0007669"/>
    <property type="project" value="InterPro"/>
</dbReference>
<evidence type="ECO:0000256" key="1">
    <source>
        <dbReference type="ARBA" id="ARBA00004127"/>
    </source>
</evidence>
<proteinExistence type="predicted"/>